<dbReference type="OrthoDB" id="10506516at2759"/>
<sequence>MTGGAEFVKYMNEEYIPFVEKHANDSSNIIVYAKRGTTGMAGQISGMCDVLFLSILNDRVFKYYSPGVPPHFFSFPLFNITYPVKLQSNSVSERMFNRRGDMNATISHTIEFDNLDFGYVGIFEEGVLNKAYPGSLMISSLHMFAMHTATLEVYQPKLRIMFGGIIPNSILTSDRWYDICIPSLFQPSEYSLRFLKPYLDIFKKHKVLGIHVRSGGSTANWKDGDYFKVTTSVVKKHQPLIHSILRKHPNMRIFLSTDSDKVEAFVKGIYGKKLIYVKEFPRSHVGKNPSEESLMRSYMDLYLLGQCDYLLLTRRSGYSRMGRAFNMKKAPIFYFKV</sequence>
<gene>
    <name evidence="1" type="ORF">AV274_0809</name>
</gene>
<comment type="caution">
    <text evidence="1">The sequence shown here is derived from an EMBL/GenBank/DDBJ whole genome shotgun (WGS) entry which is preliminary data.</text>
</comment>
<accession>A0A196SMG4</accession>
<dbReference type="Proteomes" id="UP000078348">
    <property type="component" value="Unassembled WGS sequence"/>
</dbReference>
<proteinExistence type="predicted"/>
<name>A0A196SMG4_BLAHN</name>
<dbReference type="Gene3D" id="3.40.50.11350">
    <property type="match status" value="1"/>
</dbReference>
<evidence type="ECO:0000313" key="2">
    <source>
        <dbReference type="Proteomes" id="UP000078348"/>
    </source>
</evidence>
<evidence type="ECO:0000313" key="1">
    <source>
        <dbReference type="EMBL" id="OAO17466.1"/>
    </source>
</evidence>
<organism evidence="1 2">
    <name type="scientific">Blastocystis sp. subtype 1 (strain ATCC 50177 / NandII)</name>
    <dbReference type="NCBI Taxonomy" id="478820"/>
    <lineage>
        <taxon>Eukaryota</taxon>
        <taxon>Sar</taxon>
        <taxon>Stramenopiles</taxon>
        <taxon>Bigyra</taxon>
        <taxon>Opalozoa</taxon>
        <taxon>Opalinata</taxon>
        <taxon>Blastocystidae</taxon>
        <taxon>Blastocystis</taxon>
    </lineage>
</organism>
<dbReference type="EMBL" id="LXWW01000029">
    <property type="protein sequence ID" value="OAO17466.1"/>
    <property type="molecule type" value="Genomic_DNA"/>
</dbReference>
<keyword evidence="2" id="KW-1185">Reference proteome</keyword>
<protein>
    <submittedName>
        <fullName evidence="1">Uncharacterized protein</fullName>
    </submittedName>
</protein>
<dbReference type="AlphaFoldDB" id="A0A196SMG4"/>
<reference evidence="1 2" key="1">
    <citation type="submission" date="2016-05" db="EMBL/GenBank/DDBJ databases">
        <title>Nuclear genome of Blastocystis sp. subtype 1 NandII.</title>
        <authorList>
            <person name="Gentekaki E."/>
            <person name="Curtis B."/>
            <person name="Stairs C."/>
            <person name="Eme L."/>
            <person name="Herman E."/>
            <person name="Klimes V."/>
            <person name="Arias M.C."/>
            <person name="Elias M."/>
            <person name="Hilliou F."/>
            <person name="Klute M."/>
            <person name="Malik S.-B."/>
            <person name="Pightling A."/>
            <person name="Rachubinski R."/>
            <person name="Salas D."/>
            <person name="Schlacht A."/>
            <person name="Suga H."/>
            <person name="Archibald J."/>
            <person name="Ball S.G."/>
            <person name="Clark G."/>
            <person name="Dacks J."/>
            <person name="Van Der Giezen M."/>
            <person name="Tsaousis A."/>
            <person name="Roger A."/>
        </authorList>
    </citation>
    <scope>NUCLEOTIDE SEQUENCE [LARGE SCALE GENOMIC DNA]</scope>
    <source>
        <strain evidence="2">ATCC 50177 / NandII</strain>
    </source>
</reference>